<dbReference type="NCBIfam" id="TIGR00044">
    <property type="entry name" value="YggS family pyridoxal phosphate-dependent enzyme"/>
    <property type="match status" value="1"/>
</dbReference>
<feature type="modified residue" description="N6-(pyridoxal phosphate)lysine" evidence="2">
    <location>
        <position position="83"/>
    </location>
</feature>
<dbReference type="HOGENOM" id="CLU_059988_2_0_1"/>
<dbReference type="PANTHER" id="PTHR10146">
    <property type="entry name" value="PROLINE SYNTHETASE CO-TRANSCRIBED BACTERIAL HOMOLOG PROTEIN"/>
    <property type="match status" value="1"/>
</dbReference>
<accession>W2RPS2</accession>
<dbReference type="VEuPathDB" id="FungiDB:HMPREF1541_06341"/>
<sequence>MTSPSDTSTPSSTNNASNPSNLSQNGPSEDTNDSMPALRVDPARLSTLTANISSIRSRIAAALPKSSNSNSPSRQPRLVAVSKLKPATDIYALLQQQPEQEGQRHFGENYVQELLEKSKILWEQSDGVGKAVRWHFIGGLQSNKATQLARECRGLWCVESVDSMKKARGLEKGWGERIWKTEDVEGNDDGRLRVIIQVNTSGEENKSGVEPESKELVELARCVVDECKGLRLAGLMTIGAIARSRAAKEGEENEDFEKLKDVRGWLAKELGWEEEKLELSMGMSEDFESAVRLGSSEVRIGSTIFGERPPKAEAKVV</sequence>
<proteinExistence type="inferred from homology"/>
<evidence type="ECO:0000256" key="3">
    <source>
        <dbReference type="RuleBase" id="RU004514"/>
    </source>
</evidence>
<feature type="domain" description="Alanine racemase N-terminal" evidence="5">
    <location>
        <begin position="75"/>
        <end position="309"/>
    </location>
</feature>
<dbReference type="Pfam" id="PF01168">
    <property type="entry name" value="Ala_racemase_N"/>
    <property type="match status" value="1"/>
</dbReference>
<dbReference type="GO" id="GO:0030170">
    <property type="term" value="F:pyridoxal phosphate binding"/>
    <property type="evidence" value="ECO:0007669"/>
    <property type="project" value="UniProtKB-UniRule"/>
</dbReference>
<evidence type="ECO:0000256" key="4">
    <source>
        <dbReference type="SAM" id="MobiDB-lite"/>
    </source>
</evidence>
<dbReference type="AlphaFoldDB" id="W2RPS2"/>
<evidence type="ECO:0000313" key="6">
    <source>
        <dbReference type="EMBL" id="ETN38310.1"/>
    </source>
</evidence>
<feature type="region of interest" description="Disordered" evidence="4">
    <location>
        <begin position="1"/>
        <end position="42"/>
    </location>
</feature>
<organism evidence="6 7">
    <name type="scientific">Cyphellophora europaea (strain CBS 101466)</name>
    <name type="common">Phialophora europaea</name>
    <dbReference type="NCBI Taxonomy" id="1220924"/>
    <lineage>
        <taxon>Eukaryota</taxon>
        <taxon>Fungi</taxon>
        <taxon>Dikarya</taxon>
        <taxon>Ascomycota</taxon>
        <taxon>Pezizomycotina</taxon>
        <taxon>Eurotiomycetes</taxon>
        <taxon>Chaetothyriomycetidae</taxon>
        <taxon>Chaetothyriales</taxon>
        <taxon>Cyphellophoraceae</taxon>
        <taxon>Cyphellophora</taxon>
    </lineage>
</organism>
<name>W2RPS2_CYPE1</name>
<evidence type="ECO:0000313" key="7">
    <source>
        <dbReference type="Proteomes" id="UP000030752"/>
    </source>
</evidence>
<dbReference type="GeneID" id="19973680"/>
<keyword evidence="1 2" id="KW-0663">Pyridoxal phosphate</keyword>
<protein>
    <recommendedName>
        <fullName evidence="2">Pyridoxal phosphate homeostasis protein</fullName>
        <shortName evidence="2">PLP homeostasis protein</shortName>
    </recommendedName>
</protein>
<dbReference type="OrthoDB" id="10264196at2759"/>
<dbReference type="Gene3D" id="3.20.20.10">
    <property type="entry name" value="Alanine racemase"/>
    <property type="match status" value="1"/>
</dbReference>
<dbReference type="InterPro" id="IPR029066">
    <property type="entry name" value="PLP-binding_barrel"/>
</dbReference>
<feature type="compositionally biased region" description="Low complexity" evidence="4">
    <location>
        <begin position="1"/>
        <end position="23"/>
    </location>
</feature>
<dbReference type="Proteomes" id="UP000030752">
    <property type="component" value="Unassembled WGS sequence"/>
</dbReference>
<comment type="similarity">
    <text evidence="2 3">Belongs to the pyridoxal phosphate-binding protein YggS/PROSC family.</text>
</comment>
<evidence type="ECO:0000256" key="1">
    <source>
        <dbReference type="ARBA" id="ARBA00022898"/>
    </source>
</evidence>
<dbReference type="CDD" id="cd06822">
    <property type="entry name" value="PLPDE_III_YBL036c_euk"/>
    <property type="match status" value="1"/>
</dbReference>
<evidence type="ECO:0000259" key="5">
    <source>
        <dbReference type="Pfam" id="PF01168"/>
    </source>
</evidence>
<dbReference type="FunCoup" id="W2RPS2">
    <property type="interactions" value="485"/>
</dbReference>
<reference evidence="6 7" key="1">
    <citation type="submission" date="2013-03" db="EMBL/GenBank/DDBJ databases">
        <title>The Genome Sequence of Phialophora europaea CBS 101466.</title>
        <authorList>
            <consortium name="The Broad Institute Genomics Platform"/>
            <person name="Cuomo C."/>
            <person name="de Hoog S."/>
            <person name="Gorbushina A."/>
            <person name="Walker B."/>
            <person name="Young S.K."/>
            <person name="Zeng Q."/>
            <person name="Gargeya S."/>
            <person name="Fitzgerald M."/>
            <person name="Haas B."/>
            <person name="Abouelleil A."/>
            <person name="Allen A.W."/>
            <person name="Alvarado L."/>
            <person name="Arachchi H.M."/>
            <person name="Berlin A.M."/>
            <person name="Chapman S.B."/>
            <person name="Gainer-Dewar J."/>
            <person name="Goldberg J."/>
            <person name="Griggs A."/>
            <person name="Gujja S."/>
            <person name="Hansen M."/>
            <person name="Howarth C."/>
            <person name="Imamovic A."/>
            <person name="Ireland A."/>
            <person name="Larimer J."/>
            <person name="McCowan C."/>
            <person name="Murphy C."/>
            <person name="Pearson M."/>
            <person name="Poon T.W."/>
            <person name="Priest M."/>
            <person name="Roberts A."/>
            <person name="Saif S."/>
            <person name="Shea T."/>
            <person name="Sisk P."/>
            <person name="Sykes S."/>
            <person name="Wortman J."/>
            <person name="Nusbaum C."/>
            <person name="Birren B."/>
        </authorList>
    </citation>
    <scope>NUCLEOTIDE SEQUENCE [LARGE SCALE GENOMIC DNA]</scope>
    <source>
        <strain evidence="6 7">CBS 101466</strain>
    </source>
</reference>
<dbReference type="eggNOG" id="KOG3157">
    <property type="taxonomic scope" value="Eukaryota"/>
</dbReference>
<gene>
    <name evidence="6" type="ORF">HMPREF1541_06341</name>
</gene>
<keyword evidence="7" id="KW-1185">Reference proteome</keyword>
<dbReference type="SUPFAM" id="SSF51419">
    <property type="entry name" value="PLP-binding barrel"/>
    <property type="match status" value="1"/>
</dbReference>
<dbReference type="PROSITE" id="PS01211">
    <property type="entry name" value="UPF0001"/>
    <property type="match status" value="1"/>
</dbReference>
<dbReference type="PANTHER" id="PTHR10146:SF14">
    <property type="entry name" value="PYRIDOXAL PHOSPHATE HOMEOSTASIS PROTEIN"/>
    <property type="match status" value="1"/>
</dbReference>
<dbReference type="InterPro" id="IPR001608">
    <property type="entry name" value="Ala_racemase_N"/>
</dbReference>
<dbReference type="HAMAP" id="MF_02087">
    <property type="entry name" value="PLP_homeostasis"/>
    <property type="match status" value="1"/>
</dbReference>
<dbReference type="InterPro" id="IPR011078">
    <property type="entry name" value="PyrdxlP_homeostasis"/>
</dbReference>
<dbReference type="STRING" id="1220924.W2RPS2"/>
<dbReference type="RefSeq" id="XP_008718899.1">
    <property type="nucleotide sequence ID" value="XM_008720677.1"/>
</dbReference>
<comment type="function">
    <text evidence="2">Pyridoxal 5'-phosphate (PLP)-binding protein, which may be involved in intracellular homeostatic regulation of pyridoxal 5'-phosphate (PLP), the active form of vitamin B6.</text>
</comment>
<dbReference type="InParanoid" id="W2RPS2"/>
<dbReference type="EMBL" id="KB822722">
    <property type="protein sequence ID" value="ETN38310.1"/>
    <property type="molecule type" value="Genomic_DNA"/>
</dbReference>
<evidence type="ECO:0000256" key="2">
    <source>
        <dbReference type="HAMAP-Rule" id="MF_03225"/>
    </source>
</evidence>